<sequence length="119" mass="13608">MPYNNTAIPPQREPTGTTQLPRKRIGFPLVSRVKKMIMLDAEIQLCAMNAAFTIAVATEMFIQYLAEQGHTVVKSERKPRRNIQYRDLGMLYSQRALIQYPLESVLASRDKGGHDQQMQ</sequence>
<name>H0ES96_GLAL7</name>
<dbReference type="AlphaFoldDB" id="H0ES96"/>
<dbReference type="Gene3D" id="1.10.20.10">
    <property type="entry name" value="Histone, subunit A"/>
    <property type="match status" value="1"/>
</dbReference>
<organism evidence="3 4">
    <name type="scientific">Glarea lozoyensis (strain ATCC 74030 / MF5533)</name>
    <dbReference type="NCBI Taxonomy" id="1104152"/>
    <lineage>
        <taxon>Eukaryota</taxon>
        <taxon>Fungi</taxon>
        <taxon>Dikarya</taxon>
        <taxon>Ascomycota</taxon>
        <taxon>Pezizomycotina</taxon>
        <taxon>Leotiomycetes</taxon>
        <taxon>Helotiales</taxon>
        <taxon>Helotiaceae</taxon>
        <taxon>Glarea</taxon>
    </lineage>
</organism>
<dbReference type="OrthoDB" id="636685at2759"/>
<dbReference type="SUPFAM" id="SSF47113">
    <property type="entry name" value="Histone-fold"/>
    <property type="match status" value="1"/>
</dbReference>
<dbReference type="Proteomes" id="UP000005446">
    <property type="component" value="Unassembled WGS sequence"/>
</dbReference>
<keyword evidence="4" id="KW-1185">Reference proteome</keyword>
<dbReference type="InParanoid" id="H0ES96"/>
<feature type="domain" description="Transcription factor CBF/NF-Y/archaeal histone" evidence="2">
    <location>
        <begin position="31"/>
        <end position="88"/>
    </location>
</feature>
<evidence type="ECO:0000259" key="2">
    <source>
        <dbReference type="Pfam" id="PF00808"/>
    </source>
</evidence>
<dbReference type="Pfam" id="PF00808">
    <property type="entry name" value="CBFD_NFYB_HMF"/>
    <property type="match status" value="1"/>
</dbReference>
<feature type="region of interest" description="Disordered" evidence="1">
    <location>
        <begin position="1"/>
        <end position="21"/>
    </location>
</feature>
<evidence type="ECO:0000313" key="3">
    <source>
        <dbReference type="EMBL" id="EHK98585.1"/>
    </source>
</evidence>
<reference evidence="3 4" key="1">
    <citation type="journal article" date="2012" name="Eukaryot. Cell">
        <title>Genome sequence of the fungus Glarea lozoyensis: the first genome sequence of a species from the Helotiaceae family.</title>
        <authorList>
            <person name="Youssar L."/>
            <person name="Gruening B.A."/>
            <person name="Erxleben A."/>
            <person name="Guenther S."/>
            <person name="Huettel W."/>
        </authorList>
    </citation>
    <scope>NUCLEOTIDE SEQUENCE [LARGE SCALE GENOMIC DNA]</scope>
    <source>
        <strain evidence="4">ATCC 74030 / MF5533</strain>
    </source>
</reference>
<feature type="compositionally biased region" description="Polar residues" evidence="1">
    <location>
        <begin position="1"/>
        <end position="20"/>
    </location>
</feature>
<evidence type="ECO:0000313" key="4">
    <source>
        <dbReference type="Proteomes" id="UP000005446"/>
    </source>
</evidence>
<dbReference type="EMBL" id="AGUE01000142">
    <property type="protein sequence ID" value="EHK98585.1"/>
    <property type="molecule type" value="Genomic_DNA"/>
</dbReference>
<proteinExistence type="predicted"/>
<accession>H0ES96</accession>
<protein>
    <submittedName>
        <fullName evidence="3">Putative transcription factor C16C4.22</fullName>
    </submittedName>
</protein>
<comment type="caution">
    <text evidence="3">The sequence shown here is derived from an EMBL/GenBank/DDBJ whole genome shotgun (WGS) entry which is preliminary data.</text>
</comment>
<dbReference type="InterPro" id="IPR003958">
    <property type="entry name" value="CBFA_NFYB_domain"/>
</dbReference>
<evidence type="ECO:0000256" key="1">
    <source>
        <dbReference type="SAM" id="MobiDB-lite"/>
    </source>
</evidence>
<dbReference type="InterPro" id="IPR009072">
    <property type="entry name" value="Histone-fold"/>
</dbReference>
<dbReference type="GO" id="GO:0046982">
    <property type="term" value="F:protein heterodimerization activity"/>
    <property type="evidence" value="ECO:0007669"/>
    <property type="project" value="InterPro"/>
</dbReference>
<gene>
    <name evidence="3" type="ORF">M7I_5574</name>
</gene>
<dbReference type="HOGENOM" id="CLU_2061723_0_0_1"/>